<organism evidence="2 3">
    <name type="scientific">Caerostris extrusa</name>
    <name type="common">Bark spider</name>
    <name type="synonym">Caerostris bankana</name>
    <dbReference type="NCBI Taxonomy" id="172846"/>
    <lineage>
        <taxon>Eukaryota</taxon>
        <taxon>Metazoa</taxon>
        <taxon>Ecdysozoa</taxon>
        <taxon>Arthropoda</taxon>
        <taxon>Chelicerata</taxon>
        <taxon>Arachnida</taxon>
        <taxon>Araneae</taxon>
        <taxon>Araneomorphae</taxon>
        <taxon>Entelegynae</taxon>
        <taxon>Araneoidea</taxon>
        <taxon>Araneidae</taxon>
        <taxon>Caerostris</taxon>
    </lineage>
</organism>
<evidence type="ECO:0000256" key="1">
    <source>
        <dbReference type="SAM" id="MobiDB-lite"/>
    </source>
</evidence>
<keyword evidence="3" id="KW-1185">Reference proteome</keyword>
<accession>A0AAV4MIQ5</accession>
<comment type="caution">
    <text evidence="2">The sequence shown here is derived from an EMBL/GenBank/DDBJ whole genome shotgun (WGS) entry which is preliminary data.</text>
</comment>
<gene>
    <name evidence="2" type="ORF">CEXT_505701</name>
</gene>
<evidence type="ECO:0000313" key="2">
    <source>
        <dbReference type="EMBL" id="GIX72271.1"/>
    </source>
</evidence>
<dbReference type="Proteomes" id="UP001054945">
    <property type="component" value="Unassembled WGS sequence"/>
</dbReference>
<dbReference type="EMBL" id="BPLR01019830">
    <property type="protein sequence ID" value="GIX72271.1"/>
    <property type="molecule type" value="Genomic_DNA"/>
</dbReference>
<feature type="compositionally biased region" description="Low complexity" evidence="1">
    <location>
        <begin position="106"/>
        <end position="118"/>
    </location>
</feature>
<sequence>MLLRPFFIQRAPASFRGGEAARSVAQQAKTNLQLSIYKRKEVTKTLSESANFNRISKSPGDLELSSTAEGNERASTASISGWRLSNASSDSLLWEGNRDRAPWMMSNSPSSSTNENNSGHNSPNCA</sequence>
<protein>
    <submittedName>
        <fullName evidence="2">Uncharacterized protein</fullName>
    </submittedName>
</protein>
<feature type="compositionally biased region" description="Polar residues" evidence="1">
    <location>
        <begin position="64"/>
        <end position="79"/>
    </location>
</feature>
<feature type="region of interest" description="Disordered" evidence="1">
    <location>
        <begin position="53"/>
        <end position="79"/>
    </location>
</feature>
<dbReference type="AlphaFoldDB" id="A0AAV4MIQ5"/>
<feature type="region of interest" description="Disordered" evidence="1">
    <location>
        <begin position="100"/>
        <end position="126"/>
    </location>
</feature>
<name>A0AAV4MIQ5_CAEEX</name>
<proteinExistence type="predicted"/>
<reference evidence="2 3" key="1">
    <citation type="submission" date="2021-06" db="EMBL/GenBank/DDBJ databases">
        <title>Caerostris extrusa draft genome.</title>
        <authorList>
            <person name="Kono N."/>
            <person name="Arakawa K."/>
        </authorList>
    </citation>
    <scope>NUCLEOTIDE SEQUENCE [LARGE SCALE GENOMIC DNA]</scope>
</reference>
<evidence type="ECO:0000313" key="3">
    <source>
        <dbReference type="Proteomes" id="UP001054945"/>
    </source>
</evidence>